<feature type="chain" id="PRO_5001855392" evidence="4">
    <location>
        <begin position="30"/>
        <end position="367"/>
    </location>
</feature>
<dbReference type="AlphaFoldDB" id="A0A090F1B6"/>
<feature type="signal peptide" evidence="4">
    <location>
        <begin position="1"/>
        <end position="29"/>
    </location>
</feature>
<protein>
    <submittedName>
        <fullName evidence="6">ABC-type sugar transport system, periplasmic component</fullName>
    </submittedName>
</protein>
<feature type="domain" description="Periplasmic binding protein" evidence="5">
    <location>
        <begin position="39"/>
        <end position="301"/>
    </location>
</feature>
<dbReference type="Pfam" id="PF13407">
    <property type="entry name" value="Peripla_BP_4"/>
    <property type="match status" value="1"/>
</dbReference>
<evidence type="ECO:0000256" key="3">
    <source>
        <dbReference type="ARBA" id="ARBA00022729"/>
    </source>
</evidence>
<comment type="subcellular location">
    <subcellularLocation>
        <location evidence="1">Cell envelope</location>
    </subcellularLocation>
</comment>
<reference evidence="6 7" key="1">
    <citation type="submission" date="2014-08" db="EMBL/GenBank/DDBJ databases">
        <authorList>
            <person name="Moulin Lionel"/>
        </authorList>
    </citation>
    <scope>NUCLEOTIDE SEQUENCE [LARGE SCALE GENOMIC DNA]</scope>
</reference>
<gene>
    <name evidence="6" type="ORF">MPLDJ20_20131</name>
</gene>
<dbReference type="CDD" id="cd01536">
    <property type="entry name" value="PBP1_ABC_sugar_binding-like"/>
    <property type="match status" value="1"/>
</dbReference>
<proteinExistence type="inferred from homology"/>
<dbReference type="GO" id="GO:0030313">
    <property type="term" value="C:cell envelope"/>
    <property type="evidence" value="ECO:0007669"/>
    <property type="project" value="UniProtKB-SubCell"/>
</dbReference>
<keyword evidence="3 4" id="KW-0732">Signal</keyword>
<evidence type="ECO:0000313" key="7">
    <source>
        <dbReference type="Proteomes" id="UP000046373"/>
    </source>
</evidence>
<dbReference type="SUPFAM" id="SSF53822">
    <property type="entry name" value="Periplasmic binding protein-like I"/>
    <property type="match status" value="1"/>
</dbReference>
<dbReference type="InterPro" id="IPR028082">
    <property type="entry name" value="Peripla_BP_I"/>
</dbReference>
<keyword evidence="6" id="KW-0762">Sugar transport</keyword>
<dbReference type="Proteomes" id="UP000046373">
    <property type="component" value="Unassembled WGS sequence"/>
</dbReference>
<evidence type="ECO:0000259" key="5">
    <source>
        <dbReference type="Pfam" id="PF13407"/>
    </source>
</evidence>
<evidence type="ECO:0000256" key="2">
    <source>
        <dbReference type="ARBA" id="ARBA00007639"/>
    </source>
</evidence>
<organism evidence="6 7">
    <name type="scientific">Mesorhizobium plurifarium</name>
    <dbReference type="NCBI Taxonomy" id="69974"/>
    <lineage>
        <taxon>Bacteria</taxon>
        <taxon>Pseudomonadati</taxon>
        <taxon>Pseudomonadota</taxon>
        <taxon>Alphaproteobacteria</taxon>
        <taxon>Hyphomicrobiales</taxon>
        <taxon>Phyllobacteriaceae</taxon>
        <taxon>Mesorhizobium</taxon>
    </lineage>
</organism>
<dbReference type="Gene3D" id="3.40.50.2300">
    <property type="match status" value="2"/>
</dbReference>
<sequence length="367" mass="39493">MNCTTALRKVILTSLSCMALIAADGTAWAGDKPLRITSLLPTTVQEWTVEIKAGAEAAAKDLGFPVELRFEGPSSFDPSKQAAMFQNEVLRSPDAIIITNIAAPLFIEPVLEAQKKGIKVAWIDSAPSSDFHDGFFVSADPTEMGLAAAAVIAKTLEKSIGKPADEIEGKVEIGSCVPGLAVLENRVVGTRNGLAKLMPKVKVQDTVATKPDREGSFAAWNQAIRKHPDALAYLDACEAGQQNIARIIAENKLKATSVAFDVPEDIRQAVKDGIIPAAIPSSFYAQSYMAVYLTAKALHEGKPLPKHWLKISPLVLDSSNIDAYIEGWKDPVTGLRQFYGPEFDRAKALADKGELAPIADYDNPPIQ</sequence>
<comment type="similarity">
    <text evidence="2">Belongs to the bacterial solute-binding protein 2 family.</text>
</comment>
<evidence type="ECO:0000256" key="4">
    <source>
        <dbReference type="SAM" id="SignalP"/>
    </source>
</evidence>
<keyword evidence="6" id="KW-0813">Transport</keyword>
<accession>A0A090F1B6</accession>
<dbReference type="EMBL" id="CCNB01000012">
    <property type="protein sequence ID" value="CDX35302.1"/>
    <property type="molecule type" value="Genomic_DNA"/>
</dbReference>
<dbReference type="InterPro" id="IPR025997">
    <property type="entry name" value="SBP_2_dom"/>
</dbReference>
<evidence type="ECO:0000256" key="1">
    <source>
        <dbReference type="ARBA" id="ARBA00004196"/>
    </source>
</evidence>
<dbReference type="GO" id="GO:0030246">
    <property type="term" value="F:carbohydrate binding"/>
    <property type="evidence" value="ECO:0007669"/>
    <property type="project" value="UniProtKB-ARBA"/>
</dbReference>
<dbReference type="PANTHER" id="PTHR46847">
    <property type="entry name" value="D-ALLOSE-BINDING PERIPLASMIC PROTEIN-RELATED"/>
    <property type="match status" value="1"/>
</dbReference>
<evidence type="ECO:0000313" key="6">
    <source>
        <dbReference type="EMBL" id="CDX35302.1"/>
    </source>
</evidence>
<dbReference type="PANTHER" id="PTHR46847:SF4">
    <property type="entry name" value="AUTOINDUCER 2-BINDING PROTEIN LSRB"/>
    <property type="match status" value="1"/>
</dbReference>
<name>A0A090F1B6_MESPL</name>